<evidence type="ECO:0000256" key="10">
    <source>
        <dbReference type="RuleBase" id="RU000512"/>
    </source>
</evidence>
<dbReference type="GO" id="GO:0006207">
    <property type="term" value="P:'de novo' pyrimidine nucleobase biosynthetic process"/>
    <property type="evidence" value="ECO:0007669"/>
    <property type="project" value="InterPro"/>
</dbReference>
<comment type="similarity">
    <text evidence="7">Belongs to the OMP decarboxylase family. Type 1 subfamily.</text>
</comment>
<evidence type="ECO:0000256" key="3">
    <source>
        <dbReference type="ARBA" id="ARBA00022793"/>
    </source>
</evidence>
<feature type="active site" description="For OMPdecase activity" evidence="8">
    <location>
        <position position="63"/>
    </location>
</feature>
<dbReference type="GO" id="GO:0005829">
    <property type="term" value="C:cytosol"/>
    <property type="evidence" value="ECO:0007669"/>
    <property type="project" value="TreeGrafter"/>
</dbReference>
<dbReference type="SMART" id="SM00934">
    <property type="entry name" value="OMPdecase"/>
    <property type="match status" value="1"/>
</dbReference>
<evidence type="ECO:0000256" key="8">
    <source>
        <dbReference type="PIRSR" id="PIRSR614732-1"/>
    </source>
</evidence>
<reference evidence="12" key="2">
    <citation type="submission" date="2021-04" db="EMBL/GenBank/DDBJ databases">
        <authorList>
            <person name="Gilroy R."/>
        </authorList>
    </citation>
    <scope>NUCLEOTIDE SEQUENCE</scope>
    <source>
        <strain evidence="12">ChiHecec2B26-446</strain>
    </source>
</reference>
<comment type="function">
    <text evidence="1 7">Catalyzes the decarboxylation of orotidine 5'-monophosphate (OMP) to uridine 5'-monophosphate (UMP).</text>
</comment>
<evidence type="ECO:0000256" key="1">
    <source>
        <dbReference type="ARBA" id="ARBA00002356"/>
    </source>
</evidence>
<feature type="domain" description="Orotidine 5'-phosphate decarboxylase" evidence="11">
    <location>
        <begin position="3"/>
        <end position="220"/>
    </location>
</feature>
<evidence type="ECO:0000256" key="7">
    <source>
        <dbReference type="HAMAP-Rule" id="MF_01200"/>
    </source>
</evidence>
<keyword evidence="5 7" id="KW-0456">Lyase</keyword>
<feature type="binding site" evidence="7 9">
    <location>
        <position position="175"/>
    </location>
    <ligand>
        <name>substrate</name>
    </ligand>
</feature>
<comment type="subunit">
    <text evidence="7">Homodimer.</text>
</comment>
<dbReference type="InterPro" id="IPR013785">
    <property type="entry name" value="Aldolase_TIM"/>
</dbReference>
<feature type="active site" description="For OMPdecase activity" evidence="8">
    <location>
        <position position="60"/>
    </location>
</feature>
<evidence type="ECO:0000313" key="12">
    <source>
        <dbReference type="EMBL" id="HIW00155.1"/>
    </source>
</evidence>
<gene>
    <name evidence="7 12" type="primary">pyrF</name>
    <name evidence="12" type="ORF">H9894_03075</name>
</gene>
<evidence type="ECO:0000256" key="4">
    <source>
        <dbReference type="ARBA" id="ARBA00022975"/>
    </source>
</evidence>
<dbReference type="AlphaFoldDB" id="A0A9D1TP02"/>
<evidence type="ECO:0000256" key="9">
    <source>
        <dbReference type="PIRSR" id="PIRSR614732-2"/>
    </source>
</evidence>
<sequence length="230" mass="23827">MSELIVAMDFADPGDLLACAGELKGTVTWCKVGLEAFVLAGPDLVHKLEQLGFQVFLDLKFYDIPNTVAAAVRSACRTGARLLTIHTQGGEAMCRAAMAAAREAGEKRPLIFGVTVLTSFGEGQMPGIAQSPQDFAQFLARSASSWGLDGVVCSGLEAPAIKADTSLLALCPGIRPKGAAANDQARVVTPAMAVQAGADFLVVGRPITRAADPAAAARAILEEMAGASRI</sequence>
<proteinExistence type="inferred from homology"/>
<dbReference type="Pfam" id="PF00215">
    <property type="entry name" value="OMPdecase"/>
    <property type="match status" value="1"/>
</dbReference>
<dbReference type="InterPro" id="IPR018089">
    <property type="entry name" value="OMPdecase_AS"/>
</dbReference>
<feature type="active site" description="For OMPdecase activity" evidence="8">
    <location>
        <position position="58"/>
    </location>
</feature>
<dbReference type="InterPro" id="IPR014732">
    <property type="entry name" value="OMPdecase"/>
</dbReference>
<dbReference type="GO" id="GO:0004590">
    <property type="term" value="F:orotidine-5'-phosphate decarboxylase activity"/>
    <property type="evidence" value="ECO:0007669"/>
    <property type="project" value="UniProtKB-UniRule"/>
</dbReference>
<dbReference type="Gene3D" id="3.20.20.70">
    <property type="entry name" value="Aldolase class I"/>
    <property type="match status" value="1"/>
</dbReference>
<evidence type="ECO:0000256" key="6">
    <source>
        <dbReference type="ARBA" id="ARBA00049157"/>
    </source>
</evidence>
<dbReference type="EMBL" id="DXHV01000035">
    <property type="protein sequence ID" value="HIW00155.1"/>
    <property type="molecule type" value="Genomic_DNA"/>
</dbReference>
<evidence type="ECO:0000313" key="13">
    <source>
        <dbReference type="Proteomes" id="UP000886752"/>
    </source>
</evidence>
<dbReference type="PROSITE" id="PS00156">
    <property type="entry name" value="OMPDECASE"/>
    <property type="match status" value="1"/>
</dbReference>
<dbReference type="EC" id="4.1.1.23" evidence="7"/>
<dbReference type="InterPro" id="IPR011060">
    <property type="entry name" value="RibuloseP-bd_barrel"/>
</dbReference>
<accession>A0A9D1TP02</accession>
<feature type="binding site" evidence="7 9">
    <location>
        <position position="205"/>
    </location>
    <ligand>
        <name>substrate</name>
    </ligand>
</feature>
<reference evidence="12" key="1">
    <citation type="journal article" date="2021" name="PeerJ">
        <title>Extensive microbial diversity within the chicken gut microbiome revealed by metagenomics and culture.</title>
        <authorList>
            <person name="Gilroy R."/>
            <person name="Ravi A."/>
            <person name="Getino M."/>
            <person name="Pursley I."/>
            <person name="Horton D.L."/>
            <person name="Alikhan N.F."/>
            <person name="Baker D."/>
            <person name="Gharbi K."/>
            <person name="Hall N."/>
            <person name="Watson M."/>
            <person name="Adriaenssens E.M."/>
            <person name="Foster-Nyarko E."/>
            <person name="Jarju S."/>
            <person name="Secka A."/>
            <person name="Antonio M."/>
            <person name="Oren A."/>
            <person name="Chaudhuri R.R."/>
            <person name="La Ragione R."/>
            <person name="Hildebrand F."/>
            <person name="Pallen M.J."/>
        </authorList>
    </citation>
    <scope>NUCLEOTIDE SEQUENCE</scope>
    <source>
        <strain evidence="12">ChiHecec2B26-446</strain>
    </source>
</reference>
<dbReference type="InterPro" id="IPR001754">
    <property type="entry name" value="OMPdeCOase_dom"/>
</dbReference>
<feature type="active site" description="Proton donor" evidence="7">
    <location>
        <position position="60"/>
    </location>
</feature>
<organism evidence="12 13">
    <name type="scientific">Candidatus Desulfovibrio intestinipullorum</name>
    <dbReference type="NCBI Taxonomy" id="2838536"/>
    <lineage>
        <taxon>Bacteria</taxon>
        <taxon>Pseudomonadati</taxon>
        <taxon>Thermodesulfobacteriota</taxon>
        <taxon>Desulfovibrionia</taxon>
        <taxon>Desulfovibrionales</taxon>
        <taxon>Desulfovibrionaceae</taxon>
        <taxon>Desulfovibrio</taxon>
    </lineage>
</organism>
<comment type="catalytic activity">
    <reaction evidence="6 7 10">
        <text>orotidine 5'-phosphate + H(+) = UMP + CO2</text>
        <dbReference type="Rhea" id="RHEA:11596"/>
        <dbReference type="ChEBI" id="CHEBI:15378"/>
        <dbReference type="ChEBI" id="CHEBI:16526"/>
        <dbReference type="ChEBI" id="CHEBI:57538"/>
        <dbReference type="ChEBI" id="CHEBI:57865"/>
        <dbReference type="EC" id="4.1.1.23"/>
    </reaction>
</comment>
<keyword evidence="3 7" id="KW-0210">Decarboxylase</keyword>
<dbReference type="NCBIfam" id="TIGR01740">
    <property type="entry name" value="pyrF"/>
    <property type="match status" value="1"/>
</dbReference>
<keyword evidence="4 7" id="KW-0665">Pyrimidine biosynthesis</keyword>
<dbReference type="Proteomes" id="UP000886752">
    <property type="component" value="Unassembled WGS sequence"/>
</dbReference>
<evidence type="ECO:0000256" key="2">
    <source>
        <dbReference type="ARBA" id="ARBA00004861"/>
    </source>
</evidence>
<dbReference type="CDD" id="cd04725">
    <property type="entry name" value="OMP_decarboxylase_like"/>
    <property type="match status" value="1"/>
</dbReference>
<dbReference type="InterPro" id="IPR047596">
    <property type="entry name" value="OMPdecase_bac"/>
</dbReference>
<comment type="pathway">
    <text evidence="2 7 10">Pyrimidine metabolism; UMP biosynthesis via de novo pathway; UMP from orotate: step 2/2.</text>
</comment>
<dbReference type="PANTHER" id="PTHR32119">
    <property type="entry name" value="OROTIDINE 5'-PHOSPHATE DECARBOXYLASE"/>
    <property type="match status" value="1"/>
</dbReference>
<evidence type="ECO:0000256" key="5">
    <source>
        <dbReference type="ARBA" id="ARBA00023239"/>
    </source>
</evidence>
<dbReference type="NCBIfam" id="NF001273">
    <property type="entry name" value="PRK00230.1"/>
    <property type="match status" value="1"/>
</dbReference>
<feature type="binding site" evidence="7 9">
    <location>
        <position position="184"/>
    </location>
    <ligand>
        <name>substrate</name>
    </ligand>
</feature>
<feature type="binding site" evidence="7 9">
    <location>
        <position position="204"/>
    </location>
    <ligand>
        <name>substrate</name>
    </ligand>
</feature>
<protein>
    <recommendedName>
        <fullName evidence="7">Orotidine 5'-phosphate decarboxylase</fullName>
        <ecNumber evidence="7">4.1.1.23</ecNumber>
    </recommendedName>
    <alternativeName>
        <fullName evidence="7">OMP decarboxylase</fullName>
        <shortName evidence="7">OMPDCase</shortName>
        <shortName evidence="7">OMPdecase</shortName>
    </alternativeName>
</protein>
<feature type="binding site" evidence="7 9">
    <location>
        <position position="9"/>
    </location>
    <ligand>
        <name>substrate</name>
    </ligand>
</feature>
<feature type="binding site" evidence="7">
    <location>
        <begin position="58"/>
        <end position="67"/>
    </location>
    <ligand>
        <name>substrate</name>
    </ligand>
</feature>
<dbReference type="PANTHER" id="PTHR32119:SF2">
    <property type="entry name" value="OROTIDINE 5'-PHOSPHATE DECARBOXYLASE"/>
    <property type="match status" value="1"/>
</dbReference>
<dbReference type="HAMAP" id="MF_01200_B">
    <property type="entry name" value="OMPdecase_type1_B"/>
    <property type="match status" value="1"/>
</dbReference>
<evidence type="ECO:0000259" key="11">
    <source>
        <dbReference type="SMART" id="SM00934"/>
    </source>
</evidence>
<feature type="binding site" evidence="7 9">
    <location>
        <position position="118"/>
    </location>
    <ligand>
        <name>substrate</name>
    </ligand>
</feature>
<name>A0A9D1TP02_9BACT</name>
<dbReference type="SUPFAM" id="SSF51366">
    <property type="entry name" value="Ribulose-phoshate binding barrel"/>
    <property type="match status" value="1"/>
</dbReference>
<feature type="binding site" evidence="7 9">
    <location>
        <position position="31"/>
    </location>
    <ligand>
        <name>substrate</name>
    </ligand>
</feature>
<comment type="caution">
    <text evidence="12">The sequence shown here is derived from an EMBL/GenBank/DDBJ whole genome shotgun (WGS) entry which is preliminary data.</text>
</comment>
<dbReference type="GO" id="GO:0044205">
    <property type="term" value="P:'de novo' UMP biosynthetic process"/>
    <property type="evidence" value="ECO:0007669"/>
    <property type="project" value="UniProtKB-UniRule"/>
</dbReference>